<dbReference type="Proteomes" id="UP001153555">
    <property type="component" value="Unassembled WGS sequence"/>
</dbReference>
<dbReference type="InterPro" id="IPR001611">
    <property type="entry name" value="Leu-rich_rpt"/>
</dbReference>
<keyword evidence="3" id="KW-0433">Leucine-rich repeat</keyword>
<keyword evidence="5" id="KW-0732">Signal</keyword>
<evidence type="ECO:0000256" key="7">
    <source>
        <dbReference type="ARBA" id="ARBA00022989"/>
    </source>
</evidence>
<dbReference type="GO" id="GO:0016020">
    <property type="term" value="C:membrane"/>
    <property type="evidence" value="ECO:0007669"/>
    <property type="project" value="UniProtKB-SubCell"/>
</dbReference>
<keyword evidence="11" id="KW-0675">Receptor</keyword>
<organism evidence="11 12">
    <name type="scientific">Striga hermonthica</name>
    <name type="common">Purple witchweed</name>
    <name type="synonym">Buchnera hermonthica</name>
    <dbReference type="NCBI Taxonomy" id="68872"/>
    <lineage>
        <taxon>Eukaryota</taxon>
        <taxon>Viridiplantae</taxon>
        <taxon>Streptophyta</taxon>
        <taxon>Embryophyta</taxon>
        <taxon>Tracheophyta</taxon>
        <taxon>Spermatophyta</taxon>
        <taxon>Magnoliopsida</taxon>
        <taxon>eudicotyledons</taxon>
        <taxon>Gunneridae</taxon>
        <taxon>Pentapetalae</taxon>
        <taxon>asterids</taxon>
        <taxon>lamiids</taxon>
        <taxon>Lamiales</taxon>
        <taxon>Orobanchaceae</taxon>
        <taxon>Buchnereae</taxon>
        <taxon>Striga</taxon>
    </lineage>
</organism>
<evidence type="ECO:0000256" key="5">
    <source>
        <dbReference type="ARBA" id="ARBA00022729"/>
    </source>
</evidence>
<evidence type="ECO:0000256" key="2">
    <source>
        <dbReference type="ARBA" id="ARBA00009592"/>
    </source>
</evidence>
<keyword evidence="6" id="KW-0677">Repeat</keyword>
<proteinExistence type="inferred from homology"/>
<dbReference type="AlphaFoldDB" id="A0A9N7NRX3"/>
<reference evidence="11" key="1">
    <citation type="submission" date="2019-12" db="EMBL/GenBank/DDBJ databases">
        <authorList>
            <person name="Scholes J."/>
        </authorList>
    </citation>
    <scope>NUCLEOTIDE SEQUENCE</scope>
</reference>
<evidence type="ECO:0000256" key="9">
    <source>
        <dbReference type="ARBA" id="ARBA00023180"/>
    </source>
</evidence>
<comment type="similarity">
    <text evidence="2">Belongs to the RLP family.</text>
</comment>
<keyword evidence="9" id="KW-0325">Glycoprotein</keyword>
<keyword evidence="4 10" id="KW-0812">Transmembrane</keyword>
<protein>
    <submittedName>
        <fullName evidence="11">Receptor like protein 25</fullName>
    </submittedName>
</protein>
<gene>
    <name evidence="11" type="ORF">SHERM_07553</name>
</gene>
<comment type="subcellular location">
    <subcellularLocation>
        <location evidence="1">Membrane</location>
        <topology evidence="1">Single-pass type I membrane protein</topology>
    </subcellularLocation>
</comment>
<dbReference type="PANTHER" id="PTHR48063:SF98">
    <property type="entry name" value="LRR RECEPTOR-LIKE SERINE_THREONINE-PROTEIN KINASE FLS2"/>
    <property type="match status" value="1"/>
</dbReference>
<evidence type="ECO:0000256" key="1">
    <source>
        <dbReference type="ARBA" id="ARBA00004479"/>
    </source>
</evidence>
<evidence type="ECO:0000256" key="3">
    <source>
        <dbReference type="ARBA" id="ARBA00022614"/>
    </source>
</evidence>
<comment type="caution">
    <text evidence="11">The sequence shown here is derived from an EMBL/GenBank/DDBJ whole genome shotgun (WGS) entry which is preliminary data.</text>
</comment>
<dbReference type="InterPro" id="IPR046956">
    <property type="entry name" value="RLP23-like"/>
</dbReference>
<name>A0A9N7NRX3_STRHE</name>
<dbReference type="Pfam" id="PF13855">
    <property type="entry name" value="LRR_8"/>
    <property type="match status" value="1"/>
</dbReference>
<dbReference type="Pfam" id="PF00560">
    <property type="entry name" value="LRR_1"/>
    <property type="match status" value="1"/>
</dbReference>
<dbReference type="FunFam" id="3.80.10.10:FF:000111">
    <property type="entry name" value="LRR receptor-like serine/threonine-protein kinase ERECTA"/>
    <property type="match status" value="1"/>
</dbReference>
<dbReference type="PRINTS" id="PR00019">
    <property type="entry name" value="LEURICHRPT"/>
</dbReference>
<keyword evidence="8 10" id="KW-0472">Membrane</keyword>
<sequence>MPTCLNNLTGFTEEGVPYEVADYYTFQERASIATKGRELTYKSNLFLFKNIDLSMNNLSGDIPREITSLVELISLNLSRNNLTGSIPDNIGNMKQLESLDFSMNSLSGKIPSSMSIMTSLSYLNLSYNHLTGRIPQSTQIGSFNESSFIGNNLCGLPLRISCKNDGNSPAPTQVHIQGRKSKKLEIDWFYVFLSFGYAVGLSAVLSILFFKKKWREAYYGFFQKMWDNAYVYFIIKWRRLMRALGRNH</sequence>
<evidence type="ECO:0000256" key="4">
    <source>
        <dbReference type="ARBA" id="ARBA00022692"/>
    </source>
</evidence>
<keyword evidence="12" id="KW-1185">Reference proteome</keyword>
<evidence type="ECO:0000313" key="11">
    <source>
        <dbReference type="EMBL" id="CAA0841656.1"/>
    </source>
</evidence>
<dbReference type="PANTHER" id="PTHR48063">
    <property type="entry name" value="LRR RECEPTOR-LIKE KINASE"/>
    <property type="match status" value="1"/>
</dbReference>
<evidence type="ECO:0000313" key="12">
    <source>
        <dbReference type="Proteomes" id="UP001153555"/>
    </source>
</evidence>
<dbReference type="EMBL" id="CACSLK010034237">
    <property type="protein sequence ID" value="CAA0841656.1"/>
    <property type="molecule type" value="Genomic_DNA"/>
</dbReference>
<evidence type="ECO:0000256" key="8">
    <source>
        <dbReference type="ARBA" id="ARBA00023136"/>
    </source>
</evidence>
<evidence type="ECO:0000256" key="6">
    <source>
        <dbReference type="ARBA" id="ARBA00022737"/>
    </source>
</evidence>
<dbReference type="InterPro" id="IPR032675">
    <property type="entry name" value="LRR_dom_sf"/>
</dbReference>
<evidence type="ECO:0000256" key="10">
    <source>
        <dbReference type="SAM" id="Phobius"/>
    </source>
</evidence>
<feature type="transmembrane region" description="Helical" evidence="10">
    <location>
        <begin position="188"/>
        <end position="210"/>
    </location>
</feature>
<dbReference type="SUPFAM" id="SSF52058">
    <property type="entry name" value="L domain-like"/>
    <property type="match status" value="1"/>
</dbReference>
<dbReference type="OrthoDB" id="1748906at2759"/>
<keyword evidence="7 10" id="KW-1133">Transmembrane helix</keyword>
<dbReference type="Gene3D" id="3.80.10.10">
    <property type="entry name" value="Ribonuclease Inhibitor"/>
    <property type="match status" value="1"/>
</dbReference>
<accession>A0A9N7NRX3</accession>